<feature type="domain" description="TIR" evidence="2">
    <location>
        <begin position="1"/>
        <end position="144"/>
    </location>
</feature>
<feature type="transmembrane region" description="Helical" evidence="1">
    <location>
        <begin position="159"/>
        <end position="182"/>
    </location>
</feature>
<comment type="caution">
    <text evidence="3">The sequence shown here is derived from an EMBL/GenBank/DDBJ whole genome shotgun (WGS) entry which is preliminary data.</text>
</comment>
<dbReference type="EMBL" id="BAABBA010000008">
    <property type="protein sequence ID" value="GAA4287663.1"/>
    <property type="molecule type" value="Genomic_DNA"/>
</dbReference>
<evidence type="ECO:0000259" key="2">
    <source>
        <dbReference type="PROSITE" id="PS50104"/>
    </source>
</evidence>
<evidence type="ECO:0000313" key="3">
    <source>
        <dbReference type="EMBL" id="GAA4287663.1"/>
    </source>
</evidence>
<proteinExistence type="predicted"/>
<accession>A0ABP8EUK2</accession>
<dbReference type="Proteomes" id="UP001499841">
    <property type="component" value="Unassembled WGS sequence"/>
</dbReference>
<name>A0ABP8EUK2_9MICO</name>
<organism evidence="3 4">
    <name type="scientific">Georgenia daeguensis</name>
    <dbReference type="NCBI Taxonomy" id="908355"/>
    <lineage>
        <taxon>Bacteria</taxon>
        <taxon>Bacillati</taxon>
        <taxon>Actinomycetota</taxon>
        <taxon>Actinomycetes</taxon>
        <taxon>Micrococcales</taxon>
        <taxon>Bogoriellaceae</taxon>
        <taxon>Georgenia</taxon>
    </lineage>
</organism>
<reference evidence="4" key="1">
    <citation type="journal article" date="2019" name="Int. J. Syst. Evol. Microbiol.">
        <title>The Global Catalogue of Microorganisms (GCM) 10K type strain sequencing project: providing services to taxonomists for standard genome sequencing and annotation.</title>
        <authorList>
            <consortium name="The Broad Institute Genomics Platform"/>
            <consortium name="The Broad Institute Genome Sequencing Center for Infectious Disease"/>
            <person name="Wu L."/>
            <person name="Ma J."/>
        </authorList>
    </citation>
    <scope>NUCLEOTIDE SEQUENCE [LARGE SCALE GENOMIC DNA]</scope>
    <source>
        <strain evidence="4">JCM 17459</strain>
    </source>
</reference>
<evidence type="ECO:0000313" key="4">
    <source>
        <dbReference type="Proteomes" id="UP001499841"/>
    </source>
</evidence>
<dbReference type="InterPro" id="IPR000157">
    <property type="entry name" value="TIR_dom"/>
</dbReference>
<keyword evidence="1" id="KW-1133">Transmembrane helix</keyword>
<evidence type="ECO:0000256" key="1">
    <source>
        <dbReference type="SAM" id="Phobius"/>
    </source>
</evidence>
<gene>
    <name evidence="3" type="ORF">GCM10022262_20220</name>
</gene>
<keyword evidence="1" id="KW-0812">Transmembrane</keyword>
<keyword evidence="4" id="KW-1185">Reference proteome</keyword>
<dbReference type="InterPro" id="IPR035897">
    <property type="entry name" value="Toll_tir_struct_dom_sf"/>
</dbReference>
<sequence>MRVFLSYRREDSAAHAGRLADELRRRLGRSDVFLDVAEIRPGRDFADAIDSALQRSDAVLVVIGPRWLSAAAADGRPRLDDPQDYVRREIAAALGRSLLVVPVLVGGARLPRADELPEDLVPLARRQAISLDDETWLRDVQALLDLLEGRREAPTRRRLWVLVGAGVLAGAAVATVVAVALLRPDPGEPGGTTGTDGETVGALTGCPDPDETWERLLGPDGTASGVVEEADGGTLEFTVTDVFAQDNDDGSWEVVITSIMTNNLGEVRNHGDWVYSQLEVARIAYETKTCYSVESQLPEPGQRSRARVGYEVTEDPAGGLRLTVGDNNYYANFALTPGS</sequence>
<dbReference type="Gene3D" id="3.40.50.10140">
    <property type="entry name" value="Toll/interleukin-1 receptor homology (TIR) domain"/>
    <property type="match status" value="1"/>
</dbReference>
<dbReference type="SUPFAM" id="SSF52200">
    <property type="entry name" value="Toll/Interleukin receptor TIR domain"/>
    <property type="match status" value="1"/>
</dbReference>
<dbReference type="Pfam" id="PF13676">
    <property type="entry name" value="TIR_2"/>
    <property type="match status" value="1"/>
</dbReference>
<dbReference type="RefSeq" id="WP_345040599.1">
    <property type="nucleotide sequence ID" value="NZ_BAABBA010000008.1"/>
</dbReference>
<protein>
    <recommendedName>
        <fullName evidence="2">TIR domain-containing protein</fullName>
    </recommendedName>
</protein>
<dbReference type="PROSITE" id="PS50104">
    <property type="entry name" value="TIR"/>
    <property type="match status" value="1"/>
</dbReference>
<keyword evidence="1" id="KW-0472">Membrane</keyword>